<organism evidence="2 3">
    <name type="scientific">Phocaeicola coprophilus DSM 18228 = JCM 13818</name>
    <dbReference type="NCBI Taxonomy" id="547042"/>
    <lineage>
        <taxon>Bacteria</taxon>
        <taxon>Pseudomonadati</taxon>
        <taxon>Bacteroidota</taxon>
        <taxon>Bacteroidia</taxon>
        <taxon>Bacteroidales</taxon>
        <taxon>Bacteroidaceae</taxon>
        <taxon>Phocaeicola</taxon>
    </lineage>
</organism>
<feature type="signal peptide" evidence="1">
    <location>
        <begin position="1"/>
        <end position="24"/>
    </location>
</feature>
<feature type="non-terminal residue" evidence="2">
    <location>
        <position position="142"/>
    </location>
</feature>
<dbReference type="eggNOG" id="COG5492">
    <property type="taxonomic scope" value="Bacteria"/>
</dbReference>
<reference evidence="2 3" key="1">
    <citation type="submission" date="2008-12" db="EMBL/GenBank/DDBJ databases">
        <authorList>
            <person name="Fulton L."/>
            <person name="Clifton S."/>
            <person name="Fulton B."/>
            <person name="Xu J."/>
            <person name="Minx P."/>
            <person name="Pepin K.H."/>
            <person name="Johnson M."/>
            <person name="Bhonagiri V."/>
            <person name="Nash W.E."/>
            <person name="Mardis E.R."/>
            <person name="Wilson R.K."/>
        </authorList>
    </citation>
    <scope>NUCLEOTIDE SEQUENCE [LARGE SCALE GENOMIC DNA]</scope>
    <source>
        <strain evidence="2 3">DSM 18228</strain>
    </source>
</reference>
<proteinExistence type="predicted"/>
<protein>
    <recommendedName>
        <fullName evidence="4">Lipoprotein</fullName>
    </recommendedName>
</protein>
<dbReference type="STRING" id="547042.BACCOPRO_02657"/>
<feature type="chain" id="PRO_5004486666" description="Lipoprotein" evidence="1">
    <location>
        <begin position="25"/>
        <end position="142"/>
    </location>
</feature>
<comment type="caution">
    <text evidence="2">The sequence shown here is derived from an EMBL/GenBank/DDBJ whole genome shotgun (WGS) entry which is preliminary data.</text>
</comment>
<accession>S0FAQ7</accession>
<dbReference type="HOGENOM" id="CLU_1819780_0_0_10"/>
<dbReference type="AlphaFoldDB" id="S0FAQ7"/>
<keyword evidence="1" id="KW-0732">Signal</keyword>
<dbReference type="EMBL" id="ACBW01000171">
    <property type="protein sequence ID" value="EEF77145.1"/>
    <property type="molecule type" value="Genomic_DNA"/>
</dbReference>
<dbReference type="Proteomes" id="UP000014073">
    <property type="component" value="Unassembled WGS sequence"/>
</dbReference>
<evidence type="ECO:0000313" key="3">
    <source>
        <dbReference type="Proteomes" id="UP000014073"/>
    </source>
</evidence>
<keyword evidence="3" id="KW-1185">Reference proteome</keyword>
<sequence>MKKNWKFATMALVASMTLFTTACSDDIPNENGGDGNGNEDSAYTLDKNIESDLTLEEGKTYTLNGGIHVKAGATLTIPKGVTIIAKNDDVVDYILVEQGAKINAEGTADAPIVMTSEKKEAGAWGGLHICGYAHTNNGTGSS</sequence>
<evidence type="ECO:0000313" key="2">
    <source>
        <dbReference type="EMBL" id="EEF77145.1"/>
    </source>
</evidence>
<dbReference type="PANTHER" id="PTHR41339:SF1">
    <property type="entry name" value="SECRETED PROTEIN"/>
    <property type="match status" value="1"/>
</dbReference>
<name>S0FAQ7_9BACT</name>
<evidence type="ECO:0008006" key="4">
    <source>
        <dbReference type="Google" id="ProtNLM"/>
    </source>
</evidence>
<gene>
    <name evidence="2" type="ORF">BACCOPRO_02657</name>
</gene>
<evidence type="ECO:0000256" key="1">
    <source>
        <dbReference type="SAM" id="SignalP"/>
    </source>
</evidence>
<dbReference type="PANTHER" id="PTHR41339">
    <property type="entry name" value="LIPL48"/>
    <property type="match status" value="1"/>
</dbReference>
<dbReference type="PROSITE" id="PS51257">
    <property type="entry name" value="PROKAR_LIPOPROTEIN"/>
    <property type="match status" value="1"/>
</dbReference>